<dbReference type="PROSITE" id="PS51257">
    <property type="entry name" value="PROKAR_LIPOPROTEIN"/>
    <property type="match status" value="1"/>
</dbReference>
<evidence type="ECO:0000259" key="3">
    <source>
        <dbReference type="SMART" id="SM00769"/>
    </source>
</evidence>
<organism evidence="4 5">
    <name type="scientific">Spongiibacter thalassae</name>
    <dbReference type="NCBI Taxonomy" id="2721624"/>
    <lineage>
        <taxon>Bacteria</taxon>
        <taxon>Pseudomonadati</taxon>
        <taxon>Pseudomonadota</taxon>
        <taxon>Gammaproteobacteria</taxon>
        <taxon>Cellvibrionales</taxon>
        <taxon>Spongiibacteraceae</taxon>
        <taxon>Spongiibacter</taxon>
    </lineage>
</organism>
<name>A0ABX1GK68_9GAMM</name>
<dbReference type="RefSeq" id="WP_168452121.1">
    <property type="nucleotide sequence ID" value="NZ_JAAWWK010000009.1"/>
</dbReference>
<sequence>MKKLLLLTFVALLSACASLNPVAKPEVAITRINIGPSNGLQQQLLIGLQVSNPNSFALNLGKLRYQMDLAGSQLASGTFNDAISVPANGQTQIEVPVGINLLSGIGLLRTVLSNTSSDLEYELRMTADVGNFGLGDMTLSKKGFVGINGPTR</sequence>
<dbReference type="SMART" id="SM00769">
    <property type="entry name" value="WHy"/>
    <property type="match status" value="1"/>
</dbReference>
<evidence type="ECO:0000313" key="5">
    <source>
        <dbReference type="Proteomes" id="UP000765845"/>
    </source>
</evidence>
<accession>A0ABX1GK68</accession>
<comment type="caution">
    <text evidence="4">The sequence shown here is derived from an EMBL/GenBank/DDBJ whole genome shotgun (WGS) entry which is preliminary data.</text>
</comment>
<dbReference type="PANTHER" id="PTHR31459:SF2">
    <property type="entry name" value="OS03G0843300 PROTEIN"/>
    <property type="match status" value="1"/>
</dbReference>
<keyword evidence="2" id="KW-0732">Signal</keyword>
<dbReference type="SUPFAM" id="SSF117070">
    <property type="entry name" value="LEA14-like"/>
    <property type="match status" value="1"/>
</dbReference>
<protein>
    <submittedName>
        <fullName evidence="4">LEA type 2 family protein</fullName>
    </submittedName>
</protein>
<evidence type="ECO:0000256" key="1">
    <source>
        <dbReference type="ARBA" id="ARBA00005960"/>
    </source>
</evidence>
<dbReference type="EMBL" id="JAAWWK010000009">
    <property type="protein sequence ID" value="NKI19600.1"/>
    <property type="molecule type" value="Genomic_DNA"/>
</dbReference>
<dbReference type="Proteomes" id="UP000765845">
    <property type="component" value="Unassembled WGS sequence"/>
</dbReference>
<reference evidence="4 5" key="1">
    <citation type="submission" date="2020-04" db="EMBL/GenBank/DDBJ databases">
        <authorList>
            <person name="Yoon J."/>
        </authorList>
    </citation>
    <scope>NUCLEOTIDE SEQUENCE [LARGE SCALE GENOMIC DNA]</scope>
    <source>
        <strain evidence="4 5">KMU-166</strain>
    </source>
</reference>
<gene>
    <name evidence="4" type="ORF">HCU74_19510</name>
</gene>
<evidence type="ECO:0000256" key="2">
    <source>
        <dbReference type="SAM" id="SignalP"/>
    </source>
</evidence>
<dbReference type="Gene3D" id="2.60.40.1820">
    <property type="match status" value="1"/>
</dbReference>
<comment type="similarity">
    <text evidence="1">Belongs to the LEA type 2 family.</text>
</comment>
<feature type="domain" description="Water stress and hypersensitive response" evidence="3">
    <location>
        <begin position="27"/>
        <end position="146"/>
    </location>
</feature>
<keyword evidence="5" id="KW-1185">Reference proteome</keyword>
<dbReference type="InterPro" id="IPR013990">
    <property type="entry name" value="WHy-dom"/>
</dbReference>
<dbReference type="Pfam" id="PF03168">
    <property type="entry name" value="LEA_2"/>
    <property type="match status" value="1"/>
</dbReference>
<proteinExistence type="inferred from homology"/>
<feature type="chain" id="PRO_5045342610" evidence="2">
    <location>
        <begin position="24"/>
        <end position="152"/>
    </location>
</feature>
<dbReference type="InterPro" id="IPR004864">
    <property type="entry name" value="LEA_2"/>
</dbReference>
<evidence type="ECO:0000313" key="4">
    <source>
        <dbReference type="EMBL" id="NKI19600.1"/>
    </source>
</evidence>
<dbReference type="PANTHER" id="PTHR31459">
    <property type="match status" value="1"/>
</dbReference>
<dbReference type="InterPro" id="IPR045043">
    <property type="entry name" value="Lea14-like"/>
</dbReference>
<feature type="signal peptide" evidence="2">
    <location>
        <begin position="1"/>
        <end position="23"/>
    </location>
</feature>